<evidence type="ECO:0000256" key="6">
    <source>
        <dbReference type="ARBA" id="ARBA00022747"/>
    </source>
</evidence>
<dbReference type="InterPro" id="IPR003356">
    <property type="entry name" value="DNA_methylase_A-5"/>
</dbReference>
<dbReference type="GO" id="GO:0009007">
    <property type="term" value="F:site-specific DNA-methyltransferase (adenine-specific) activity"/>
    <property type="evidence" value="ECO:0007669"/>
    <property type="project" value="UniProtKB-EC"/>
</dbReference>
<dbReference type="AlphaFoldDB" id="L0H1N3"/>
<comment type="catalytic activity">
    <reaction evidence="7">
        <text>a 2'-deoxyadenosine in DNA + S-adenosyl-L-methionine = an N(6)-methyl-2'-deoxyadenosine in DNA + S-adenosyl-L-homocysteine + H(+)</text>
        <dbReference type="Rhea" id="RHEA:15197"/>
        <dbReference type="Rhea" id="RHEA-COMP:12418"/>
        <dbReference type="Rhea" id="RHEA-COMP:12419"/>
        <dbReference type="ChEBI" id="CHEBI:15378"/>
        <dbReference type="ChEBI" id="CHEBI:57856"/>
        <dbReference type="ChEBI" id="CHEBI:59789"/>
        <dbReference type="ChEBI" id="CHEBI:90615"/>
        <dbReference type="ChEBI" id="CHEBI:90616"/>
        <dbReference type="EC" id="2.1.1.72"/>
    </reaction>
</comment>
<dbReference type="InterPro" id="IPR054520">
    <property type="entry name" value="M_Eco57I_C"/>
</dbReference>
<feature type="domain" description="DNA methylase adenine-specific" evidence="8">
    <location>
        <begin position="5"/>
        <end position="163"/>
    </location>
</feature>
<evidence type="ECO:0000259" key="8">
    <source>
        <dbReference type="Pfam" id="PF02384"/>
    </source>
</evidence>
<dbReference type="GO" id="GO:0003677">
    <property type="term" value="F:DNA binding"/>
    <property type="evidence" value="ECO:0007669"/>
    <property type="project" value="InterPro"/>
</dbReference>
<dbReference type="KEGG" id="tmb:Thimo_3473"/>
<evidence type="ECO:0000313" key="11">
    <source>
        <dbReference type="Proteomes" id="UP000010816"/>
    </source>
</evidence>
<dbReference type="GO" id="GO:0009307">
    <property type="term" value="P:DNA restriction-modification system"/>
    <property type="evidence" value="ECO:0007669"/>
    <property type="project" value="UniProtKB-KW"/>
</dbReference>
<accession>L0H1N3</accession>
<dbReference type="STRING" id="765912.Thimo_3473"/>
<sequence>MAERALTRKKGLGAYYTNPAVVDFLVAWGIEMAPGVVMDPSCGDGRFLSAAAARGATGLIGCDLDPEAVAATSYATASLAVPTALHQGDFFELDPARIGPVDLVAGNPPFIRYQQFAGESRARALASALRVGARLGRLAASWAPFLLHALQFLRPQGAMAMAMVVPAELAQTTYGIETLRALCANFARIRLIAFRYNWFEEVQQETFLLMAEGRGGRCAAAELVPLERIDDLARLALSETAASVPMDVGARLGRAFLTPRARALLDQLAALPATMALGDLGSIANGYVTGANAVFHCTAAEGGERGLPADWLLPVARNSRSLRGLGFEANDVAAAERRGVAHHLIWPGDEDLFTAASTARRRALKALIAAGEGAGIPARYKCRVRDPWWRVPGLIRPGLLLPYMIGSEPHAAVNRCGALYPNSLHGIRLASPAIAEHLALGLLTSLSLLSLELEGRSYGGGILKLEPTGLARVRVVLPTCPEPELRAYLAEADRLIRDGAFPAASHLADQWILADQLGLAEADIAELQAARATLLERRTMRRHGGTRPGPRVEVGRSSHATAPCRPVQLCPE</sequence>
<dbReference type="eggNOG" id="COG0827">
    <property type="taxonomic scope" value="Bacteria"/>
</dbReference>
<dbReference type="GO" id="GO:0032259">
    <property type="term" value="P:methylation"/>
    <property type="evidence" value="ECO:0007669"/>
    <property type="project" value="UniProtKB-KW"/>
</dbReference>
<proteinExistence type="inferred from homology"/>
<dbReference type="SUPFAM" id="SSF53335">
    <property type="entry name" value="S-adenosyl-L-methionine-dependent methyltransferases"/>
    <property type="match status" value="1"/>
</dbReference>
<gene>
    <name evidence="10" type="ORF">Thimo_3473</name>
</gene>
<dbReference type="HOGENOM" id="CLU_020255_1_0_6"/>
<reference evidence="10 11" key="1">
    <citation type="submission" date="2011-09" db="EMBL/GenBank/DDBJ databases">
        <title>Complete sequence of chromosome of Thioflavicoccus mobilis 8321.</title>
        <authorList>
            <consortium name="US DOE Joint Genome Institute"/>
            <person name="Lucas S."/>
            <person name="Han J."/>
            <person name="Lapidus A."/>
            <person name="Cheng J.-F."/>
            <person name="Goodwin L."/>
            <person name="Pitluck S."/>
            <person name="Peters L."/>
            <person name="Ovchinnikova G."/>
            <person name="Lu M."/>
            <person name="Detter J.C."/>
            <person name="Han C."/>
            <person name="Tapia R."/>
            <person name="Land M."/>
            <person name="Hauser L."/>
            <person name="Kyrpides N."/>
            <person name="Ivanova N."/>
            <person name="Pagani I."/>
            <person name="Vogl K."/>
            <person name="Liu Z."/>
            <person name="Imhoff J."/>
            <person name="Thiel V."/>
            <person name="Frigaard N.-U."/>
            <person name="Bryant D."/>
            <person name="Woyke T."/>
        </authorList>
    </citation>
    <scope>NUCLEOTIDE SEQUENCE [LARGE SCALE GENOMIC DNA]</scope>
    <source>
        <strain evidence="10 11">8321</strain>
    </source>
</reference>
<keyword evidence="6" id="KW-0680">Restriction system</keyword>
<dbReference type="Pfam" id="PF02384">
    <property type="entry name" value="N6_Mtase"/>
    <property type="match status" value="1"/>
</dbReference>
<evidence type="ECO:0000256" key="1">
    <source>
        <dbReference type="ARBA" id="ARBA00006594"/>
    </source>
</evidence>
<dbReference type="RefSeq" id="WP_015282263.1">
    <property type="nucleotide sequence ID" value="NC_019940.1"/>
</dbReference>
<evidence type="ECO:0000256" key="2">
    <source>
        <dbReference type="ARBA" id="ARBA00011900"/>
    </source>
</evidence>
<protein>
    <recommendedName>
        <fullName evidence="2">site-specific DNA-methyltransferase (adenine-specific)</fullName>
        <ecNumber evidence="2">2.1.1.72</ecNumber>
    </recommendedName>
</protein>
<dbReference type="PANTHER" id="PTHR33841:SF5">
    <property type="entry name" value="DNA METHYLASE (MODIFICATION METHYLASE) (METHYLTRANSFERASE)-RELATED"/>
    <property type="match status" value="1"/>
</dbReference>
<evidence type="ECO:0000256" key="5">
    <source>
        <dbReference type="ARBA" id="ARBA00022691"/>
    </source>
</evidence>
<dbReference type="EMBL" id="CP003051">
    <property type="protein sequence ID" value="AGA92136.1"/>
    <property type="molecule type" value="Genomic_DNA"/>
</dbReference>
<evidence type="ECO:0000256" key="4">
    <source>
        <dbReference type="ARBA" id="ARBA00022679"/>
    </source>
</evidence>
<name>L0H1N3_9GAMM</name>
<dbReference type="InterPro" id="IPR029063">
    <property type="entry name" value="SAM-dependent_MTases_sf"/>
</dbReference>
<dbReference type="PATRIC" id="fig|765912.4.peg.3403"/>
<dbReference type="Pfam" id="PF22837">
    <property type="entry name" value="M_Eco57I_C"/>
    <property type="match status" value="1"/>
</dbReference>
<comment type="similarity">
    <text evidence="1">Belongs to the N(4)/N(6)-methyltransferase family.</text>
</comment>
<dbReference type="PROSITE" id="PS00092">
    <property type="entry name" value="N6_MTASE"/>
    <property type="match status" value="1"/>
</dbReference>
<dbReference type="EC" id="2.1.1.72" evidence="2"/>
<dbReference type="Proteomes" id="UP000010816">
    <property type="component" value="Chromosome"/>
</dbReference>
<evidence type="ECO:0000256" key="7">
    <source>
        <dbReference type="ARBA" id="ARBA00047942"/>
    </source>
</evidence>
<keyword evidence="4 10" id="KW-0808">Transferase</keyword>
<dbReference type="InterPro" id="IPR050953">
    <property type="entry name" value="N4_N6_ade-DNA_methylase"/>
</dbReference>
<dbReference type="REBASE" id="58665">
    <property type="entry name" value="M.Tmo8321ORF3473P"/>
</dbReference>
<dbReference type="Gene3D" id="3.40.50.150">
    <property type="entry name" value="Vaccinia Virus protein VP39"/>
    <property type="match status" value="1"/>
</dbReference>
<evidence type="ECO:0000313" key="10">
    <source>
        <dbReference type="EMBL" id="AGA92136.1"/>
    </source>
</evidence>
<keyword evidence="3 10" id="KW-0489">Methyltransferase</keyword>
<dbReference type="OrthoDB" id="9784823at2"/>
<dbReference type="InterPro" id="IPR002052">
    <property type="entry name" value="DNA_methylase_N6_adenine_CS"/>
</dbReference>
<organism evidence="10 11">
    <name type="scientific">Thioflavicoccus mobilis 8321</name>
    <dbReference type="NCBI Taxonomy" id="765912"/>
    <lineage>
        <taxon>Bacteria</taxon>
        <taxon>Pseudomonadati</taxon>
        <taxon>Pseudomonadota</taxon>
        <taxon>Gammaproteobacteria</taxon>
        <taxon>Chromatiales</taxon>
        <taxon>Chromatiaceae</taxon>
        <taxon>Thioflavicoccus</taxon>
    </lineage>
</organism>
<dbReference type="PRINTS" id="PR00507">
    <property type="entry name" value="N12N6MTFRASE"/>
</dbReference>
<dbReference type="GO" id="GO:0008170">
    <property type="term" value="F:N-methyltransferase activity"/>
    <property type="evidence" value="ECO:0007669"/>
    <property type="project" value="InterPro"/>
</dbReference>
<feature type="domain" description="Type II methyltransferase M.Eco57I C-terminal" evidence="9">
    <location>
        <begin position="254"/>
        <end position="513"/>
    </location>
</feature>
<keyword evidence="5" id="KW-0949">S-adenosyl-L-methionine</keyword>
<evidence type="ECO:0000259" key="9">
    <source>
        <dbReference type="Pfam" id="PF22837"/>
    </source>
</evidence>
<dbReference type="PANTHER" id="PTHR33841">
    <property type="entry name" value="DNA METHYLTRANSFERASE YEEA-RELATED"/>
    <property type="match status" value="1"/>
</dbReference>
<dbReference type="CDD" id="cd02440">
    <property type="entry name" value="AdoMet_MTases"/>
    <property type="match status" value="1"/>
</dbReference>
<keyword evidence="11" id="KW-1185">Reference proteome</keyword>
<evidence type="ECO:0000256" key="3">
    <source>
        <dbReference type="ARBA" id="ARBA00022603"/>
    </source>
</evidence>